<dbReference type="PROSITE" id="PS51820">
    <property type="entry name" value="PA14"/>
    <property type="match status" value="2"/>
</dbReference>
<name>W7HLW7_9PEZI</name>
<dbReference type="Gene3D" id="2.60.120.1560">
    <property type="match status" value="2"/>
</dbReference>
<dbReference type="InterPro" id="IPR051905">
    <property type="entry name" value="S_pombe_Mam3/Map4"/>
</dbReference>
<evidence type="ECO:0000313" key="5">
    <source>
        <dbReference type="Proteomes" id="UP000024837"/>
    </source>
</evidence>
<comment type="subcellular location">
    <subcellularLocation>
        <location evidence="1">Cell surface</location>
    </subcellularLocation>
</comment>
<dbReference type="PANTHER" id="PTHR31492">
    <property type="entry name" value="M CELL-TYPE AGGLUTINATION PROTEIN MAM3-RELATED"/>
    <property type="match status" value="1"/>
</dbReference>
<feature type="domain" description="PA14" evidence="3">
    <location>
        <begin position="461"/>
        <end position="631"/>
    </location>
</feature>
<feature type="chain" id="PRO_5004893410" description="PA14 domain-containing protein" evidence="2">
    <location>
        <begin position="21"/>
        <end position="653"/>
    </location>
</feature>
<dbReference type="InterPro" id="IPR037524">
    <property type="entry name" value="PA14/GLEYA"/>
</dbReference>
<organism evidence="4 5">
    <name type="scientific">Drechslerella stenobrocha 248</name>
    <dbReference type="NCBI Taxonomy" id="1043628"/>
    <lineage>
        <taxon>Eukaryota</taxon>
        <taxon>Fungi</taxon>
        <taxon>Dikarya</taxon>
        <taxon>Ascomycota</taxon>
        <taxon>Pezizomycotina</taxon>
        <taxon>Orbiliomycetes</taxon>
        <taxon>Orbiliales</taxon>
        <taxon>Orbiliaceae</taxon>
        <taxon>Drechslerella</taxon>
    </lineage>
</organism>
<dbReference type="Pfam" id="PF10528">
    <property type="entry name" value="GLEYA"/>
    <property type="match status" value="2"/>
</dbReference>
<dbReference type="PANTHER" id="PTHR31492:SF14">
    <property type="entry name" value="M CELL-TYPE AGGLUTINATION PROTEIN MAM3-RELATED"/>
    <property type="match status" value="1"/>
</dbReference>
<feature type="signal peptide" evidence="2">
    <location>
        <begin position="1"/>
        <end position="20"/>
    </location>
</feature>
<dbReference type="SUPFAM" id="SSF56988">
    <property type="entry name" value="Anthrax protective antigen"/>
    <property type="match status" value="2"/>
</dbReference>
<protein>
    <recommendedName>
        <fullName evidence="3">PA14 domain-containing protein</fullName>
    </recommendedName>
</protein>
<feature type="domain" description="PA14" evidence="3">
    <location>
        <begin position="263"/>
        <end position="425"/>
    </location>
</feature>
<gene>
    <name evidence="4" type="ORF">DRE_01020</name>
</gene>
<proteinExistence type="predicted"/>
<dbReference type="Proteomes" id="UP000024837">
    <property type="component" value="Unassembled WGS sequence"/>
</dbReference>
<evidence type="ECO:0000259" key="3">
    <source>
        <dbReference type="PROSITE" id="PS51820"/>
    </source>
</evidence>
<reference evidence="4 5" key="1">
    <citation type="submission" date="2013-05" db="EMBL/GenBank/DDBJ databases">
        <title>Drechslerella stenobrocha genome reveals carnivorous origination and mechanical trapping mechanism of predatory fungi.</title>
        <authorList>
            <person name="Liu X."/>
            <person name="Zhang W."/>
            <person name="Liu K."/>
        </authorList>
    </citation>
    <scope>NUCLEOTIDE SEQUENCE [LARGE SCALE GENOMIC DNA]</scope>
    <source>
        <strain evidence="4 5">248</strain>
    </source>
</reference>
<evidence type="ECO:0000256" key="2">
    <source>
        <dbReference type="SAM" id="SignalP"/>
    </source>
</evidence>
<dbReference type="OrthoDB" id="4388755at2759"/>
<evidence type="ECO:0000313" key="4">
    <source>
        <dbReference type="EMBL" id="EWC44961.1"/>
    </source>
</evidence>
<accession>W7HLW7</accession>
<evidence type="ECO:0000256" key="1">
    <source>
        <dbReference type="ARBA" id="ARBA00004241"/>
    </source>
</evidence>
<dbReference type="InterPro" id="IPR018871">
    <property type="entry name" value="GLEYA_adhesin_domain"/>
</dbReference>
<dbReference type="AlphaFoldDB" id="W7HLW7"/>
<dbReference type="GO" id="GO:0009986">
    <property type="term" value="C:cell surface"/>
    <property type="evidence" value="ECO:0007669"/>
    <property type="project" value="UniProtKB-SubCell"/>
</dbReference>
<keyword evidence="2" id="KW-0732">Signal</keyword>
<keyword evidence="5" id="KW-1185">Reference proteome</keyword>
<dbReference type="HOGENOM" id="CLU_419782_0_0_1"/>
<dbReference type="EMBL" id="KI966433">
    <property type="protein sequence ID" value="EWC44961.1"/>
    <property type="molecule type" value="Genomic_DNA"/>
</dbReference>
<sequence length="653" mass="66928">MRLMRGIGLSAALFAATALGQTCNTPAQSCASVATGIAASCLASFVTVPGASGGFAATVTTTSVVATTTVTSSVFGSNPAVVTTRPVITVTTESTVFTGSASTTTTTTEVTQSTNTINAGLTIQSTTTVDGAPPARRLAKRQAAPPADCSCFLTSTVLSTSTGASGGNSGTTTVTVSSTSTSVVQTSVGTSVVTSASTVLVFGRTVTGASTATVTVTKNVVAVVINRPTITSIATIYRATMLPNNCANGGIEVGLYSNAQTRPGGGGDYFTVFVPESYKTATPIAVTIVSSIGIPHDASQPSGGPAAASPYGMPPVPTNLYVLNHRGYFYAPVSGRYNFSFTQADDYAGLWVGQNAYSAWERSNLNAVALIDSGTAVRPTSYAIDLEAGSYTPFRIVYGNGLGKSEFNFAITGPGGQFFVANIAASPYIVRFACDPSVAAPFMNPFQKEDGFATGSADLSCGNTGVEVAIFANPYTPASSIPAENFKGRADLQPAGSTFVSRIGFRSTAWTNPYGLTPPSLSPLAYALLWRGYFYAPVAGTYRFTIFSADDYAAVWLGATALTGWTGQNANAARLLSDGATPASGTADLTAGQYLPIRVLLATVGGNIALDFEIVHSSGLYYARTNTTSPWLVSGACGSGSAPRFPDPIGEEA</sequence>